<evidence type="ECO:0000256" key="1">
    <source>
        <dbReference type="ARBA" id="ARBA00022801"/>
    </source>
</evidence>
<dbReference type="GO" id="GO:0042578">
    <property type="term" value="F:phosphoric ester hydrolase activity"/>
    <property type="evidence" value="ECO:0007669"/>
    <property type="project" value="UniProtKB-ARBA"/>
</dbReference>
<keyword evidence="1" id="KW-0378">Hydrolase</keyword>
<organism evidence="2 3">
    <name type="scientific">Pseudomonas gingeri</name>
    <dbReference type="NCBI Taxonomy" id="117681"/>
    <lineage>
        <taxon>Bacteria</taxon>
        <taxon>Pseudomonadati</taxon>
        <taxon>Pseudomonadota</taxon>
        <taxon>Gammaproteobacteria</taxon>
        <taxon>Pseudomonadales</taxon>
        <taxon>Pseudomonadaceae</taxon>
        <taxon>Pseudomonas</taxon>
    </lineage>
</organism>
<dbReference type="Proteomes" id="UP000522864">
    <property type="component" value="Unassembled WGS sequence"/>
</dbReference>
<evidence type="ECO:0000313" key="3">
    <source>
        <dbReference type="Proteomes" id="UP000522864"/>
    </source>
</evidence>
<dbReference type="SUPFAM" id="SSF53649">
    <property type="entry name" value="Alkaline phosphatase-like"/>
    <property type="match status" value="1"/>
</dbReference>
<comment type="caution">
    <text evidence="2">The sequence shown here is derived from an EMBL/GenBank/DDBJ whole genome shotgun (WGS) entry which is preliminary data.</text>
</comment>
<dbReference type="Pfam" id="PF04185">
    <property type="entry name" value="Phosphoesterase"/>
    <property type="match status" value="1"/>
</dbReference>
<dbReference type="PANTHER" id="PTHR31956">
    <property type="entry name" value="NON-SPECIFIC PHOSPHOLIPASE C4-RELATED"/>
    <property type="match status" value="1"/>
</dbReference>
<sequence>MNQIEHVVVVMLENRSLDTMLGWLYPNDSPPSQVLPATSAPRFDGLQPGMSNPCSNSTPARHVAVTLQASGFQVPDPDPQETFANVTYQLFRDGPVSPDNTPPMGFVDNYTTTKTANPDQIMQCYSPAQLPVLAKLARAYAVSDAWFASVPSQTWPNRAFAHAGTSNGNVDNGTPPDPFAWDVPTIFNVLGSIGCSWGVYSNTILTPSLTRTMFPKLWDPMLSPHFRGFSAFLDACQTNSLPRYSFIEPSFLVDPNDQHPPHDVQAGEAFLYSIWNAVSTSKGWNQTLLVITYDEHGGCFDHVTPPFNATPPDQARPLDGNGFDFTRFGVRVPTVVVSPYIQAGTVFRSDTPNAPYDHTSILATLRDWIGIPAQDMLTSKRIANAPTLNQLLTLNTPRVDLPPISAPAATTFAQPSPTAALNDLQKSLVTGSAKRFGLDPAATLQAVGTRQHAVDFFTRRITHAHS</sequence>
<name>A0A7Y7WVF7_9PSED</name>
<dbReference type="RefSeq" id="WP_103499288.1">
    <property type="nucleotide sequence ID" value="NZ_JACAQA010000027.1"/>
</dbReference>
<dbReference type="PANTHER" id="PTHR31956:SF1">
    <property type="entry name" value="NON-SPECIFIC PHOSPHOLIPASE C1"/>
    <property type="match status" value="1"/>
</dbReference>
<accession>A0A7Y7WVF7</accession>
<evidence type="ECO:0000313" key="2">
    <source>
        <dbReference type="EMBL" id="NWB88192.1"/>
    </source>
</evidence>
<dbReference type="Gene3D" id="3.40.720.10">
    <property type="entry name" value="Alkaline Phosphatase, subunit A"/>
    <property type="match status" value="2"/>
</dbReference>
<proteinExistence type="predicted"/>
<dbReference type="AlphaFoldDB" id="A0A7Y7WVF7"/>
<dbReference type="InterPro" id="IPR007312">
    <property type="entry name" value="Phosphoesterase"/>
</dbReference>
<reference evidence="2 3" key="1">
    <citation type="submission" date="2020-04" db="EMBL/GenBank/DDBJ databases">
        <title>Molecular characterization of pseudomonads from Agaricus bisporus reveal novel blotch 2 pathogens in Western Europe.</title>
        <authorList>
            <person name="Taparia T."/>
            <person name="Krijger M."/>
            <person name="Haynes E."/>
            <person name="Elpinstone J.G."/>
            <person name="Noble R."/>
            <person name="Van Der Wolf J."/>
        </authorList>
    </citation>
    <scope>NUCLEOTIDE SEQUENCE [LARGE SCALE GENOMIC DNA]</scope>
    <source>
        <strain evidence="2 3">G9001</strain>
    </source>
</reference>
<gene>
    <name evidence="2" type="ORF">HX830_25300</name>
</gene>
<dbReference type="GO" id="GO:0009395">
    <property type="term" value="P:phospholipid catabolic process"/>
    <property type="evidence" value="ECO:0007669"/>
    <property type="project" value="TreeGrafter"/>
</dbReference>
<protein>
    <submittedName>
        <fullName evidence="2">Phosphoesterase</fullName>
    </submittedName>
</protein>
<dbReference type="EMBL" id="JACAQA010000027">
    <property type="protein sequence ID" value="NWB88192.1"/>
    <property type="molecule type" value="Genomic_DNA"/>
</dbReference>
<dbReference type="InterPro" id="IPR017850">
    <property type="entry name" value="Alkaline_phosphatase_core_sf"/>
</dbReference>